<dbReference type="SUPFAM" id="SSF46689">
    <property type="entry name" value="Homeodomain-like"/>
    <property type="match status" value="1"/>
</dbReference>
<proteinExistence type="predicted"/>
<dbReference type="FunFam" id="1.10.10.60:FF:000141">
    <property type="entry name" value="TetR family transcriptional regulator"/>
    <property type="match status" value="1"/>
</dbReference>
<comment type="caution">
    <text evidence="6">The sequence shown here is derived from an EMBL/GenBank/DDBJ whole genome shotgun (WGS) entry which is preliminary data.</text>
</comment>
<dbReference type="InterPro" id="IPR050109">
    <property type="entry name" value="HTH-type_TetR-like_transc_reg"/>
</dbReference>
<name>A0A101PD07_9ACTN</name>
<dbReference type="STRING" id="67386.AQI95_05320"/>
<dbReference type="RefSeq" id="WP_067118077.1">
    <property type="nucleotide sequence ID" value="NZ_KQ948207.1"/>
</dbReference>
<dbReference type="GO" id="GO:0000976">
    <property type="term" value="F:transcription cis-regulatory region binding"/>
    <property type="evidence" value="ECO:0007669"/>
    <property type="project" value="TreeGrafter"/>
</dbReference>
<evidence type="ECO:0000259" key="5">
    <source>
        <dbReference type="PROSITE" id="PS50977"/>
    </source>
</evidence>
<dbReference type="PANTHER" id="PTHR30055:SF234">
    <property type="entry name" value="HTH-TYPE TRANSCRIPTIONAL REGULATOR BETI"/>
    <property type="match status" value="1"/>
</dbReference>
<accession>A0A101PD07</accession>
<dbReference type="GO" id="GO:0045892">
    <property type="term" value="P:negative regulation of DNA-templated transcription"/>
    <property type="evidence" value="ECO:0007669"/>
    <property type="project" value="UniProtKB-ARBA"/>
</dbReference>
<dbReference type="InterPro" id="IPR023772">
    <property type="entry name" value="DNA-bd_HTH_TetR-type_CS"/>
</dbReference>
<keyword evidence="3" id="KW-0804">Transcription</keyword>
<dbReference type="PROSITE" id="PS50977">
    <property type="entry name" value="HTH_TETR_2"/>
    <property type="match status" value="1"/>
</dbReference>
<dbReference type="OrthoDB" id="3767959at2"/>
<dbReference type="EMBL" id="LMWN01000006">
    <property type="protein sequence ID" value="KUN09258.1"/>
    <property type="molecule type" value="Genomic_DNA"/>
</dbReference>
<dbReference type="PROSITE" id="PS01081">
    <property type="entry name" value="HTH_TETR_1"/>
    <property type="match status" value="1"/>
</dbReference>
<sequence>MGKAGTKGVSRADREGQIVDVAVEEFGERGYAGVSVAAVARRAGISKPLIYSYFDSKDGLYLACVHRVGDLLVQAVAAARSRSGTTGHALDTLAAVFTAVEGCRHAWSVLYDPALPPAGEMRDAVNHYRGRLAAMGAAGATGLLTRAGHDDPLDHQLLNHVWQYSVTAVMRWWSEHPDQSAAEMTARCARLLTALGAD</sequence>
<dbReference type="Proteomes" id="UP000053127">
    <property type="component" value="Unassembled WGS sequence"/>
</dbReference>
<feature type="domain" description="HTH tetR-type" evidence="5">
    <location>
        <begin position="12"/>
        <end position="72"/>
    </location>
</feature>
<dbReference type="InterPro" id="IPR009057">
    <property type="entry name" value="Homeodomain-like_sf"/>
</dbReference>
<dbReference type="GO" id="GO:0003700">
    <property type="term" value="F:DNA-binding transcription factor activity"/>
    <property type="evidence" value="ECO:0007669"/>
    <property type="project" value="TreeGrafter"/>
</dbReference>
<evidence type="ECO:0000256" key="2">
    <source>
        <dbReference type="ARBA" id="ARBA00023125"/>
    </source>
</evidence>
<dbReference type="AlphaFoldDB" id="A0A101PD07"/>
<keyword evidence="1" id="KW-0805">Transcription regulation</keyword>
<dbReference type="Pfam" id="PF00440">
    <property type="entry name" value="TetR_N"/>
    <property type="match status" value="1"/>
</dbReference>
<feature type="DNA-binding region" description="H-T-H motif" evidence="4">
    <location>
        <begin position="35"/>
        <end position="54"/>
    </location>
</feature>
<evidence type="ECO:0000256" key="4">
    <source>
        <dbReference type="PROSITE-ProRule" id="PRU00335"/>
    </source>
</evidence>
<evidence type="ECO:0000256" key="1">
    <source>
        <dbReference type="ARBA" id="ARBA00023015"/>
    </source>
</evidence>
<gene>
    <name evidence="6" type="ORF">AQI95_05320</name>
</gene>
<evidence type="ECO:0000313" key="6">
    <source>
        <dbReference type="EMBL" id="KUN09258.1"/>
    </source>
</evidence>
<evidence type="ECO:0000313" key="7">
    <source>
        <dbReference type="Proteomes" id="UP000053127"/>
    </source>
</evidence>
<dbReference type="InterPro" id="IPR001647">
    <property type="entry name" value="HTH_TetR"/>
</dbReference>
<organism evidence="6 7">
    <name type="scientific">Streptomyces yokosukanensis</name>
    <dbReference type="NCBI Taxonomy" id="67386"/>
    <lineage>
        <taxon>Bacteria</taxon>
        <taxon>Bacillati</taxon>
        <taxon>Actinomycetota</taxon>
        <taxon>Actinomycetes</taxon>
        <taxon>Kitasatosporales</taxon>
        <taxon>Streptomycetaceae</taxon>
        <taxon>Streptomyces</taxon>
    </lineage>
</organism>
<evidence type="ECO:0000256" key="3">
    <source>
        <dbReference type="ARBA" id="ARBA00023163"/>
    </source>
</evidence>
<dbReference type="PRINTS" id="PR00455">
    <property type="entry name" value="HTHTETR"/>
</dbReference>
<keyword evidence="2 4" id="KW-0238">DNA-binding</keyword>
<reference evidence="6 7" key="1">
    <citation type="submission" date="2015-10" db="EMBL/GenBank/DDBJ databases">
        <title>Draft genome sequence of Streptomyces yokosukanensis DSM 40224, type strain for the species Streptomyces yokosukanensis.</title>
        <authorList>
            <person name="Ruckert C."/>
            <person name="Winkler A."/>
            <person name="Kalinowski J."/>
            <person name="Kampfer P."/>
            <person name="Glaeser S."/>
        </authorList>
    </citation>
    <scope>NUCLEOTIDE SEQUENCE [LARGE SCALE GENOMIC DNA]</scope>
    <source>
        <strain evidence="6 7">DSM 40224</strain>
    </source>
</reference>
<protein>
    <submittedName>
        <fullName evidence="6">TetR family transcriptional regulator</fullName>
    </submittedName>
</protein>
<keyword evidence="7" id="KW-1185">Reference proteome</keyword>
<dbReference type="PANTHER" id="PTHR30055">
    <property type="entry name" value="HTH-TYPE TRANSCRIPTIONAL REGULATOR RUTR"/>
    <property type="match status" value="1"/>
</dbReference>
<dbReference type="Gene3D" id="1.10.357.10">
    <property type="entry name" value="Tetracycline Repressor, domain 2"/>
    <property type="match status" value="1"/>
</dbReference>